<name>A0A3S1JLC7_9BACL</name>
<feature type="transmembrane region" description="Helical" evidence="1">
    <location>
        <begin position="60"/>
        <end position="77"/>
    </location>
</feature>
<keyword evidence="1" id="KW-0472">Membrane</keyword>
<gene>
    <name evidence="2" type="ORF">EJP77_18215</name>
</gene>
<dbReference type="AlphaFoldDB" id="A0A3S1JLC7"/>
<evidence type="ECO:0000313" key="2">
    <source>
        <dbReference type="EMBL" id="RUT28147.1"/>
    </source>
</evidence>
<organism evidence="2 3">
    <name type="scientific">Paenibacillus zeisoli</name>
    <dbReference type="NCBI Taxonomy" id="2496267"/>
    <lineage>
        <taxon>Bacteria</taxon>
        <taxon>Bacillati</taxon>
        <taxon>Bacillota</taxon>
        <taxon>Bacilli</taxon>
        <taxon>Bacillales</taxon>
        <taxon>Paenibacillaceae</taxon>
        <taxon>Paenibacillus</taxon>
    </lineage>
</organism>
<keyword evidence="1" id="KW-1133">Transmembrane helix</keyword>
<evidence type="ECO:0000313" key="3">
    <source>
        <dbReference type="Proteomes" id="UP000272464"/>
    </source>
</evidence>
<keyword evidence="3" id="KW-1185">Reference proteome</keyword>
<feature type="transmembrane region" description="Helical" evidence="1">
    <location>
        <begin position="37"/>
        <end position="54"/>
    </location>
</feature>
<feature type="transmembrane region" description="Helical" evidence="1">
    <location>
        <begin position="126"/>
        <end position="146"/>
    </location>
</feature>
<dbReference type="OrthoDB" id="2475091at2"/>
<dbReference type="RefSeq" id="WP_127200691.1">
    <property type="nucleotide sequence ID" value="NZ_RZNX01000011.1"/>
</dbReference>
<feature type="transmembrane region" description="Helical" evidence="1">
    <location>
        <begin position="193"/>
        <end position="210"/>
    </location>
</feature>
<comment type="caution">
    <text evidence="2">The sequence shown here is derived from an EMBL/GenBank/DDBJ whole genome shotgun (WGS) entry which is preliminary data.</text>
</comment>
<protein>
    <submittedName>
        <fullName evidence="2">Uncharacterized protein</fullName>
    </submittedName>
</protein>
<reference evidence="2 3" key="1">
    <citation type="submission" date="2018-12" db="EMBL/GenBank/DDBJ databases">
        <authorList>
            <person name="Sun L."/>
            <person name="Chen Z."/>
        </authorList>
    </citation>
    <scope>NUCLEOTIDE SEQUENCE [LARGE SCALE GENOMIC DNA]</scope>
    <source>
        <strain evidence="2 3">3-5-3</strain>
    </source>
</reference>
<feature type="transmembrane region" description="Helical" evidence="1">
    <location>
        <begin position="6"/>
        <end position="25"/>
    </location>
</feature>
<feature type="transmembrane region" description="Helical" evidence="1">
    <location>
        <begin position="86"/>
        <end position="106"/>
    </location>
</feature>
<evidence type="ECO:0000256" key="1">
    <source>
        <dbReference type="SAM" id="Phobius"/>
    </source>
</evidence>
<accession>A0A3S1JLC7</accession>
<feature type="transmembrane region" description="Helical" evidence="1">
    <location>
        <begin position="167"/>
        <end position="187"/>
    </location>
</feature>
<dbReference type="Proteomes" id="UP000272464">
    <property type="component" value="Unassembled WGS sequence"/>
</dbReference>
<keyword evidence="1" id="KW-0812">Transmembrane</keyword>
<dbReference type="EMBL" id="RZNX01000011">
    <property type="protein sequence ID" value="RUT28147.1"/>
    <property type="molecule type" value="Genomic_DNA"/>
</dbReference>
<sequence length="232" mass="26341">MLSSYVYIGLGICDALAMFALMISLYRLPLWSYRFKVAGFVVFIALFSFVMRLVLEVPQLDLPIQYVFFLIFIKFVYRLKFSHSSFVAGAGVTAYAILQLTIYYVYHLVGMIYQSDLLKTEGAVYLIQISSILAAYGIAIFLKYFRLGFSFIRIPQDGQPSPQKEQTSLLIASILSTVTIFLISFFLYNVDSLGITIMAFSTFSISYFLSQRSDYEGVRSIVEASLQQDKAK</sequence>
<proteinExistence type="predicted"/>